<keyword evidence="1" id="KW-0812">Transmembrane</keyword>
<accession>A0ABU8TTZ5</accession>
<feature type="transmembrane region" description="Helical" evidence="1">
    <location>
        <begin position="81"/>
        <end position="104"/>
    </location>
</feature>
<sequence length="117" mass="13385">MRIRLCHRRPDRTFRIGGYYFPICARCTGIYTGGMIFFIPLRVLRPEYSIYTVLAGLLMVIPTFIDGLTQLLGYRESNNRLRFTTGLVAGGGIVILTLAFRFFFLGDLSIIQLLMRP</sequence>
<proteinExistence type="predicted"/>
<dbReference type="RefSeq" id="WP_074358918.1">
    <property type="nucleotide sequence ID" value="NZ_JAXUHJ010000008.1"/>
</dbReference>
<gene>
    <name evidence="2" type="ORF">U2150_03155</name>
</gene>
<keyword evidence="3" id="KW-1185">Reference proteome</keyword>
<reference evidence="2 3" key="1">
    <citation type="submission" date="2023-12" db="EMBL/GenBank/DDBJ databases">
        <title>Phenotypic and Genomic Characterization of Methanothermobacter wolfeii Strain BSEL, a CO2-Capturing Archaeon with Minimal Nutrient Requirements.</title>
        <authorList>
            <person name="Ale Enriquez F."/>
            <person name="Ahring B.K."/>
        </authorList>
    </citation>
    <scope>NUCLEOTIDE SEQUENCE [LARGE SCALE GENOMIC DNA]</scope>
    <source>
        <strain evidence="2 3">BSEL-1</strain>
    </source>
</reference>
<feature type="transmembrane region" description="Helical" evidence="1">
    <location>
        <begin position="20"/>
        <end position="42"/>
    </location>
</feature>
<dbReference type="Pfam" id="PF09858">
    <property type="entry name" value="DUF2085"/>
    <property type="match status" value="1"/>
</dbReference>
<dbReference type="EMBL" id="JAXUHJ010000008">
    <property type="protein sequence ID" value="MEJ8542490.1"/>
    <property type="molecule type" value="Genomic_DNA"/>
</dbReference>
<feature type="transmembrane region" description="Helical" evidence="1">
    <location>
        <begin position="48"/>
        <end position="69"/>
    </location>
</feature>
<dbReference type="Proteomes" id="UP001369247">
    <property type="component" value="Unassembled WGS sequence"/>
</dbReference>
<comment type="caution">
    <text evidence="2">The sequence shown here is derived from an EMBL/GenBank/DDBJ whole genome shotgun (WGS) entry which is preliminary data.</text>
</comment>
<dbReference type="InterPro" id="IPR019206">
    <property type="entry name" value="DUF2085_TM"/>
</dbReference>
<keyword evidence="1" id="KW-0472">Membrane</keyword>
<organism evidence="2 3">
    <name type="scientific">Methanothermobacter wolfeii</name>
    <name type="common">Methanobacterium wolfei</name>
    <dbReference type="NCBI Taxonomy" id="145261"/>
    <lineage>
        <taxon>Archaea</taxon>
        <taxon>Methanobacteriati</taxon>
        <taxon>Methanobacteriota</taxon>
        <taxon>Methanomada group</taxon>
        <taxon>Methanobacteria</taxon>
        <taxon>Methanobacteriales</taxon>
        <taxon>Methanobacteriaceae</taxon>
        <taxon>Methanothermobacter</taxon>
    </lineage>
</organism>
<evidence type="ECO:0000313" key="3">
    <source>
        <dbReference type="Proteomes" id="UP001369247"/>
    </source>
</evidence>
<evidence type="ECO:0000256" key="1">
    <source>
        <dbReference type="SAM" id="Phobius"/>
    </source>
</evidence>
<evidence type="ECO:0000313" key="2">
    <source>
        <dbReference type="EMBL" id="MEJ8542490.1"/>
    </source>
</evidence>
<protein>
    <submittedName>
        <fullName evidence="2">DUF2085 domain-containing protein</fullName>
    </submittedName>
</protein>
<name>A0ABU8TTZ5_METWO</name>
<keyword evidence="1" id="KW-1133">Transmembrane helix</keyword>